<dbReference type="GO" id="GO:0032259">
    <property type="term" value="P:methylation"/>
    <property type="evidence" value="ECO:0007669"/>
    <property type="project" value="UniProtKB-KW"/>
</dbReference>
<keyword evidence="5" id="KW-0808">Transferase</keyword>
<comment type="subcellular location">
    <subcellularLocation>
        <location evidence="2">Chromosome</location>
    </subcellularLocation>
    <subcellularLocation>
        <location evidence="1">Nucleus</location>
    </subcellularLocation>
</comment>
<evidence type="ECO:0000256" key="4">
    <source>
        <dbReference type="ARBA" id="ARBA00022603"/>
    </source>
</evidence>
<dbReference type="OrthoDB" id="308383at2759"/>
<name>A0A814YMH3_ADIRI</name>
<keyword evidence="3" id="KW-0158">Chromosome</keyword>
<evidence type="ECO:0000256" key="3">
    <source>
        <dbReference type="ARBA" id="ARBA00022454"/>
    </source>
</evidence>
<dbReference type="InterPro" id="IPR046341">
    <property type="entry name" value="SET_dom_sf"/>
</dbReference>
<sequence length="264" mass="30373">MVDASEKYGEGQQMMTAAEPIAAGEKIWWCTCGDDDYMMSRDEIYHLMETQPHLKNFLCWYSYMTEDDMYMIPRTFAAQQNNDECVLFNHSCEPNCGFDTGDGNTIVASRDIAVGEELTYDYHFLETEPSLIRGLECKCETPSCVGRLMFDRYRDEEFQKRHYDHMSPYLQARVRELKTKWYSTKCFTRSATPTKAKSLHALEWIHAGEVVARFSGAIAPENHFIQAANETDATCVVDEYKQVIALCDLPPEAEITLNYHGKLL</sequence>
<accession>A0A814YMH3</accession>
<reference evidence="9" key="1">
    <citation type="submission" date="2021-02" db="EMBL/GenBank/DDBJ databases">
        <authorList>
            <person name="Nowell W R."/>
        </authorList>
    </citation>
    <scope>NUCLEOTIDE SEQUENCE</scope>
</reference>
<evidence type="ECO:0000259" key="8">
    <source>
        <dbReference type="PROSITE" id="PS50280"/>
    </source>
</evidence>
<comment type="caution">
    <text evidence="9">The sequence shown here is derived from an EMBL/GenBank/DDBJ whole genome shotgun (WGS) entry which is preliminary data.</text>
</comment>
<keyword evidence="7" id="KW-0539">Nucleus</keyword>
<evidence type="ECO:0000313" key="9">
    <source>
        <dbReference type="EMBL" id="CAF1231549.1"/>
    </source>
</evidence>
<keyword evidence="6" id="KW-0949">S-adenosyl-L-methionine</keyword>
<proteinExistence type="predicted"/>
<evidence type="ECO:0000313" key="10">
    <source>
        <dbReference type="Proteomes" id="UP000663852"/>
    </source>
</evidence>
<evidence type="ECO:0000256" key="1">
    <source>
        <dbReference type="ARBA" id="ARBA00004123"/>
    </source>
</evidence>
<dbReference type="InterPro" id="IPR001214">
    <property type="entry name" value="SET_dom"/>
</dbReference>
<feature type="domain" description="SET" evidence="8">
    <location>
        <begin position="1"/>
        <end position="123"/>
    </location>
</feature>
<gene>
    <name evidence="9" type="ORF">EDS130_LOCUS26959</name>
</gene>
<evidence type="ECO:0000256" key="7">
    <source>
        <dbReference type="ARBA" id="ARBA00023242"/>
    </source>
</evidence>
<dbReference type="GO" id="GO:0005694">
    <property type="term" value="C:chromosome"/>
    <property type="evidence" value="ECO:0007669"/>
    <property type="project" value="UniProtKB-SubCell"/>
</dbReference>
<dbReference type="AlphaFoldDB" id="A0A814YMH3"/>
<dbReference type="GO" id="GO:0005634">
    <property type="term" value="C:nucleus"/>
    <property type="evidence" value="ECO:0007669"/>
    <property type="project" value="UniProtKB-SubCell"/>
</dbReference>
<keyword evidence="4" id="KW-0489">Methyltransferase</keyword>
<dbReference type="Gene3D" id="2.170.270.10">
    <property type="entry name" value="SET domain"/>
    <property type="match status" value="1"/>
</dbReference>
<dbReference type="GO" id="GO:0008168">
    <property type="term" value="F:methyltransferase activity"/>
    <property type="evidence" value="ECO:0007669"/>
    <property type="project" value="UniProtKB-KW"/>
</dbReference>
<dbReference type="PANTHER" id="PTHR22884">
    <property type="entry name" value="SET DOMAIN PROTEINS"/>
    <property type="match status" value="1"/>
</dbReference>
<protein>
    <recommendedName>
        <fullName evidence="8">SET domain-containing protein</fullName>
    </recommendedName>
</protein>
<evidence type="ECO:0000256" key="5">
    <source>
        <dbReference type="ARBA" id="ARBA00022679"/>
    </source>
</evidence>
<dbReference type="EMBL" id="CAJNOJ010000166">
    <property type="protein sequence ID" value="CAF1231549.1"/>
    <property type="molecule type" value="Genomic_DNA"/>
</dbReference>
<dbReference type="Proteomes" id="UP000663852">
    <property type="component" value="Unassembled WGS sequence"/>
</dbReference>
<evidence type="ECO:0000256" key="2">
    <source>
        <dbReference type="ARBA" id="ARBA00004286"/>
    </source>
</evidence>
<dbReference type="InterPro" id="IPR050777">
    <property type="entry name" value="SET2_Histone-Lys_MeTrsfase"/>
</dbReference>
<dbReference type="SUPFAM" id="SSF82199">
    <property type="entry name" value="SET domain"/>
    <property type="match status" value="1"/>
</dbReference>
<organism evidence="9 10">
    <name type="scientific">Adineta ricciae</name>
    <name type="common">Rotifer</name>
    <dbReference type="NCBI Taxonomy" id="249248"/>
    <lineage>
        <taxon>Eukaryota</taxon>
        <taxon>Metazoa</taxon>
        <taxon>Spiralia</taxon>
        <taxon>Gnathifera</taxon>
        <taxon>Rotifera</taxon>
        <taxon>Eurotatoria</taxon>
        <taxon>Bdelloidea</taxon>
        <taxon>Adinetida</taxon>
        <taxon>Adinetidae</taxon>
        <taxon>Adineta</taxon>
    </lineage>
</organism>
<dbReference type="PROSITE" id="PS50280">
    <property type="entry name" value="SET"/>
    <property type="match status" value="1"/>
</dbReference>
<evidence type="ECO:0000256" key="6">
    <source>
        <dbReference type="ARBA" id="ARBA00022691"/>
    </source>
</evidence>
<dbReference type="Pfam" id="PF00856">
    <property type="entry name" value="SET"/>
    <property type="match status" value="1"/>
</dbReference>